<feature type="compositionally biased region" description="Basic and acidic residues" evidence="1">
    <location>
        <begin position="43"/>
        <end position="58"/>
    </location>
</feature>
<sequence>MTNDHCASKPDISSMPTNLRHGGSILDPRFHALRLLAHTAVEEAKRASNDAGPSKKPEPQFLAFPSPTRKRRSTLQNPDTEEANCQGPQSSYPCVFNRID</sequence>
<feature type="region of interest" description="Disordered" evidence="1">
    <location>
        <begin position="1"/>
        <end position="21"/>
    </location>
</feature>
<reference evidence="2" key="1">
    <citation type="submission" date="2020-01" db="EMBL/GenBank/DDBJ databases">
        <authorList>
            <person name="Mishra B."/>
        </authorList>
    </citation>
    <scope>NUCLEOTIDE SEQUENCE [LARGE SCALE GENOMIC DNA]</scope>
</reference>
<evidence type="ECO:0000313" key="2">
    <source>
        <dbReference type="EMBL" id="CAA7026977.1"/>
    </source>
</evidence>
<evidence type="ECO:0000313" key="3">
    <source>
        <dbReference type="Proteomes" id="UP000467841"/>
    </source>
</evidence>
<accession>A0A6D2IFZ4</accession>
<dbReference type="OrthoDB" id="1105978at2759"/>
<feature type="region of interest" description="Disordered" evidence="1">
    <location>
        <begin position="43"/>
        <end position="100"/>
    </location>
</feature>
<dbReference type="AlphaFoldDB" id="A0A6D2IFZ4"/>
<comment type="caution">
    <text evidence="2">The sequence shown here is derived from an EMBL/GenBank/DDBJ whole genome shotgun (WGS) entry which is preliminary data.</text>
</comment>
<evidence type="ECO:0000256" key="1">
    <source>
        <dbReference type="SAM" id="MobiDB-lite"/>
    </source>
</evidence>
<dbReference type="EMBL" id="CACVBM020001052">
    <property type="protein sequence ID" value="CAA7026977.1"/>
    <property type="molecule type" value="Genomic_DNA"/>
</dbReference>
<proteinExistence type="predicted"/>
<keyword evidence="3" id="KW-1185">Reference proteome</keyword>
<organism evidence="2 3">
    <name type="scientific">Microthlaspi erraticum</name>
    <dbReference type="NCBI Taxonomy" id="1685480"/>
    <lineage>
        <taxon>Eukaryota</taxon>
        <taxon>Viridiplantae</taxon>
        <taxon>Streptophyta</taxon>
        <taxon>Embryophyta</taxon>
        <taxon>Tracheophyta</taxon>
        <taxon>Spermatophyta</taxon>
        <taxon>Magnoliopsida</taxon>
        <taxon>eudicotyledons</taxon>
        <taxon>Gunneridae</taxon>
        <taxon>Pentapetalae</taxon>
        <taxon>rosids</taxon>
        <taxon>malvids</taxon>
        <taxon>Brassicales</taxon>
        <taxon>Brassicaceae</taxon>
        <taxon>Coluteocarpeae</taxon>
        <taxon>Microthlaspi</taxon>
    </lineage>
</organism>
<protein>
    <submittedName>
        <fullName evidence="2">Uncharacterized protein</fullName>
    </submittedName>
</protein>
<dbReference type="Proteomes" id="UP000467841">
    <property type="component" value="Unassembled WGS sequence"/>
</dbReference>
<name>A0A6D2IFZ4_9BRAS</name>
<gene>
    <name evidence="2" type="ORF">MERR_LOCUS14212</name>
</gene>